<reference evidence="1 2" key="1">
    <citation type="journal article" date="2023" name="J. Hered.">
        <title>Chromosome-level genome of the wood stork (Mycteria americana) provides insight into avian chromosome evolution.</title>
        <authorList>
            <person name="Flamio R. Jr."/>
            <person name="Ramstad K.M."/>
        </authorList>
    </citation>
    <scope>NUCLEOTIDE SEQUENCE [LARGE SCALE GENOMIC DNA]</scope>
    <source>
        <strain evidence="1">JAX WOST 10</strain>
    </source>
</reference>
<evidence type="ECO:0000313" key="1">
    <source>
        <dbReference type="EMBL" id="KAK4826367.1"/>
    </source>
</evidence>
<dbReference type="AlphaFoldDB" id="A0AAN7S2U4"/>
<protein>
    <submittedName>
        <fullName evidence="1">Uncharacterized protein</fullName>
    </submittedName>
</protein>
<dbReference type="Proteomes" id="UP001333110">
    <property type="component" value="Unassembled WGS sequence"/>
</dbReference>
<sequence>MGLNESVQLEVRKLEGKMKSFLAESSIHKIVLMNAVASLGLPNHGIRRKRAPSWRQHHARLVRVGGSVIPQPRVTAAVAEADGQSPRLLARYSSARDRETASLSTAKPVATVAAWAAPRAGVGGVRQHLSTDFQKTLSQTITLLSLSETKQQEQSVMPCQRVACAGPDGESKLLKAGCVCVVSCASERGDGKADLLAEIPGGVERVTLRRELPGAPGEREHSHCTLTTRLILAAKTILSPIPLEAERVSEWLRDSLLSPAFAVSSLLPPLLKAGRICFVVSGQVKFAEICKAMHWLVKPQDVAVKDIWSDTMACGSECFTSLTPPELEDCPVRVTGALLQLTNVAGPGPDQEQQGADESGIQQAGVVLTSQSTFLPHRPPILANFSTVPVEKIGSRFNLMNLDPNRPTFSLHKIFARLVGLAEDDPQAVPSTPLSFTLFTSWQSLDCSGAAIPLDTHTHTHGKWGYGVQPGSDLPYWLQIMLTIYAAAEGQAIFQTPFARTWGPSAQHARSLEAERDVLQGLFQRIGIMTPETSAEVWSNENLPSVEEEQVREYLNKLDTQKSNGYDGMDPKLLTELADVILRLLISTFKSTISQNILIEKPLKYRLDKWTVRLIENWLNCWDQRFVITGVNSSWSLVTSRVPQRSILVRYCLTSSLMTWMMRPTTPSASLPI</sequence>
<organism evidence="1 2">
    <name type="scientific">Mycteria americana</name>
    <name type="common">Wood stork</name>
    <dbReference type="NCBI Taxonomy" id="33587"/>
    <lineage>
        <taxon>Eukaryota</taxon>
        <taxon>Metazoa</taxon>
        <taxon>Chordata</taxon>
        <taxon>Craniata</taxon>
        <taxon>Vertebrata</taxon>
        <taxon>Euteleostomi</taxon>
        <taxon>Archelosauria</taxon>
        <taxon>Archosauria</taxon>
        <taxon>Dinosauria</taxon>
        <taxon>Saurischia</taxon>
        <taxon>Theropoda</taxon>
        <taxon>Coelurosauria</taxon>
        <taxon>Aves</taxon>
        <taxon>Neognathae</taxon>
        <taxon>Neoaves</taxon>
        <taxon>Aequornithes</taxon>
        <taxon>Ciconiiformes</taxon>
        <taxon>Ciconiidae</taxon>
        <taxon>Mycteria</taxon>
    </lineage>
</organism>
<dbReference type="EMBL" id="JAUNZN010000002">
    <property type="protein sequence ID" value="KAK4826367.1"/>
    <property type="molecule type" value="Genomic_DNA"/>
</dbReference>
<comment type="caution">
    <text evidence="1">The sequence shown here is derived from an EMBL/GenBank/DDBJ whole genome shotgun (WGS) entry which is preliminary data.</text>
</comment>
<proteinExistence type="predicted"/>
<evidence type="ECO:0000313" key="2">
    <source>
        <dbReference type="Proteomes" id="UP001333110"/>
    </source>
</evidence>
<keyword evidence="2" id="KW-1185">Reference proteome</keyword>
<accession>A0AAN7S2U4</accession>
<name>A0AAN7S2U4_MYCAM</name>
<gene>
    <name evidence="1" type="ORF">QYF61_007981</name>
</gene>